<feature type="compositionally biased region" description="Pro residues" evidence="1">
    <location>
        <begin position="91"/>
        <end position="105"/>
    </location>
</feature>
<dbReference type="EMBL" id="FOQH01000018">
    <property type="protein sequence ID" value="SFJ22048.1"/>
    <property type="molecule type" value="Genomic_DNA"/>
</dbReference>
<proteinExistence type="predicted"/>
<name>A0A1I3PKI6_9RHOB</name>
<keyword evidence="2" id="KW-0540">Nuclease</keyword>
<dbReference type="AlphaFoldDB" id="A0A1I3PKI6"/>
<gene>
    <name evidence="2" type="ORF">SAMN05216258_11812</name>
</gene>
<organism evidence="2 3">
    <name type="scientific">Albimonas pacifica</name>
    <dbReference type="NCBI Taxonomy" id="1114924"/>
    <lineage>
        <taxon>Bacteria</taxon>
        <taxon>Pseudomonadati</taxon>
        <taxon>Pseudomonadota</taxon>
        <taxon>Alphaproteobacteria</taxon>
        <taxon>Rhodobacterales</taxon>
        <taxon>Paracoccaceae</taxon>
        <taxon>Albimonas</taxon>
    </lineage>
</organism>
<protein>
    <submittedName>
        <fullName evidence="2">Predicted 5' DNA nuclease, flap endonuclease-1-like, helix-3-turn-helix (H3TH) domain</fullName>
    </submittedName>
</protein>
<dbReference type="STRING" id="1114924.SAMN05216258_11812"/>
<keyword evidence="2" id="KW-0255">Endonuclease</keyword>
<evidence type="ECO:0000313" key="2">
    <source>
        <dbReference type="EMBL" id="SFJ22048.1"/>
    </source>
</evidence>
<evidence type="ECO:0000256" key="1">
    <source>
        <dbReference type="SAM" id="MobiDB-lite"/>
    </source>
</evidence>
<feature type="region of interest" description="Disordered" evidence="1">
    <location>
        <begin position="84"/>
        <end position="114"/>
    </location>
</feature>
<keyword evidence="3" id="KW-1185">Reference proteome</keyword>
<accession>A0A1I3PKI6</accession>
<reference evidence="2 3" key="1">
    <citation type="submission" date="2016-10" db="EMBL/GenBank/DDBJ databases">
        <authorList>
            <person name="de Groot N.N."/>
        </authorList>
    </citation>
    <scope>NUCLEOTIDE SEQUENCE [LARGE SCALE GENOMIC DNA]</scope>
    <source>
        <strain evidence="2 3">CGMCC 1.11030</strain>
    </source>
</reference>
<evidence type="ECO:0000313" key="3">
    <source>
        <dbReference type="Proteomes" id="UP000199377"/>
    </source>
</evidence>
<dbReference type="Proteomes" id="UP000199377">
    <property type="component" value="Unassembled WGS sequence"/>
</dbReference>
<dbReference type="GO" id="GO:0004519">
    <property type="term" value="F:endonuclease activity"/>
    <property type="evidence" value="ECO:0007669"/>
    <property type="project" value="UniProtKB-KW"/>
</dbReference>
<sequence length="188" mass="19851">MMADYKLGVSFLKREDESLKDYLVSFSPFAPFFGVPYRFAPAMTFDAFAFAPATAEPAPAPKAKPAARKAKKTVVEDAVEAAAEAAEAVPAPEPAAEPAAEPTPEPSGDGAPALLYASAPATADDLKQIRGIGPKLERELNGMGLYTFAQMASLTAANLEWVDQNLTAFRGRSVRDDWVGQASALLGS</sequence>
<keyword evidence="2" id="KW-0378">Hydrolase</keyword>